<evidence type="ECO:0000313" key="3">
    <source>
        <dbReference type="EMBL" id="KKZ14311.1"/>
    </source>
</evidence>
<dbReference type="GO" id="GO:0003676">
    <property type="term" value="F:nucleic acid binding"/>
    <property type="evidence" value="ECO:0007669"/>
    <property type="project" value="InterPro"/>
</dbReference>
<keyword evidence="1" id="KW-0812">Transmembrane</keyword>
<dbReference type="Pfam" id="PF01844">
    <property type="entry name" value="HNH"/>
    <property type="match status" value="1"/>
</dbReference>
<evidence type="ECO:0000256" key="1">
    <source>
        <dbReference type="SAM" id="Phobius"/>
    </source>
</evidence>
<dbReference type="GO" id="GO:0004519">
    <property type="term" value="F:endonuclease activity"/>
    <property type="evidence" value="ECO:0007669"/>
    <property type="project" value="InterPro"/>
</dbReference>
<dbReference type="InterPro" id="IPR002711">
    <property type="entry name" value="HNH"/>
</dbReference>
<dbReference type="AlphaFoldDB" id="A0A6N3X8I1"/>
<organism evidence="3 4">
    <name type="scientific">Candidatus Synechococcus spongiarum 142</name>
    <dbReference type="NCBI Taxonomy" id="1608213"/>
    <lineage>
        <taxon>Bacteria</taxon>
        <taxon>Bacillati</taxon>
        <taxon>Cyanobacteriota</taxon>
        <taxon>Cyanophyceae</taxon>
        <taxon>Synechococcales</taxon>
        <taxon>Synechococcaceae</taxon>
        <taxon>Synechococcus</taxon>
    </lineage>
</organism>
<comment type="caution">
    <text evidence="3">The sequence shown here is derived from an EMBL/GenBank/DDBJ whole genome shotgun (WGS) entry which is preliminary data.</text>
</comment>
<sequence length="209" mass="23910">MRPGQRGPWPISNDGSRIFFRQYQQAEKCLICRIGEYCSYCERCGDLHVEHMIPKSVAKDLETEWSNLLLGCSNCNSRKSNKNDSRDGYLWPDRDDTFSAFVYQLSGHVSVNGTLARGEYCKASALFNLVGLGAEESLTDKRHRKRRQAWNMALKARCHICDDNSRNVVDLVITLALEIGFFSIWMAVFHDDEDMRCRLTEAFPGTRLG</sequence>
<dbReference type="GO" id="GO:0008270">
    <property type="term" value="F:zinc ion binding"/>
    <property type="evidence" value="ECO:0007669"/>
    <property type="project" value="InterPro"/>
</dbReference>
<reference evidence="3 4" key="1">
    <citation type="submission" date="2015-01" db="EMBL/GenBank/DDBJ databases">
        <title>Lifestyle Evolution in Cyanobacterial Symbionts of Sponges.</title>
        <authorList>
            <person name="Burgsdorf I."/>
            <person name="Slaby B.M."/>
            <person name="Handley K.M."/>
            <person name="Haber M."/>
            <person name="Blom J."/>
            <person name="Marshall C.W."/>
            <person name="Gilbert J.A."/>
            <person name="Hentschel U."/>
            <person name="Steindler L."/>
        </authorList>
    </citation>
    <scope>NUCLEOTIDE SEQUENCE [LARGE SCALE GENOMIC DNA]</scope>
    <source>
        <strain evidence="3">142</strain>
    </source>
</reference>
<keyword evidence="1" id="KW-1133">Transmembrane helix</keyword>
<dbReference type="Gene3D" id="1.10.30.50">
    <property type="match status" value="1"/>
</dbReference>
<dbReference type="CDD" id="cd00085">
    <property type="entry name" value="HNHc"/>
    <property type="match status" value="1"/>
</dbReference>
<proteinExistence type="predicted"/>
<name>A0A6N3X8I1_9SYNE</name>
<keyword evidence="1" id="KW-0472">Membrane</keyword>
<evidence type="ECO:0000313" key="4">
    <source>
        <dbReference type="Proteomes" id="UP000035054"/>
    </source>
</evidence>
<dbReference type="EMBL" id="JXUO01000171">
    <property type="protein sequence ID" value="KKZ14311.1"/>
    <property type="molecule type" value="Genomic_DNA"/>
</dbReference>
<feature type="domain" description="HNH" evidence="2">
    <location>
        <begin position="38"/>
        <end position="82"/>
    </location>
</feature>
<dbReference type="Proteomes" id="UP000035054">
    <property type="component" value="Unassembled WGS sequence"/>
</dbReference>
<feature type="transmembrane region" description="Helical" evidence="1">
    <location>
        <begin position="168"/>
        <end position="189"/>
    </location>
</feature>
<protein>
    <recommendedName>
        <fullName evidence="2">HNH domain-containing protein</fullName>
    </recommendedName>
</protein>
<accession>A0A6N3X8I1</accession>
<dbReference type="InterPro" id="IPR003615">
    <property type="entry name" value="HNH_nuc"/>
</dbReference>
<gene>
    <name evidence="3" type="ORF">TH68_05260</name>
</gene>
<evidence type="ECO:0000259" key="2">
    <source>
        <dbReference type="Pfam" id="PF01844"/>
    </source>
</evidence>